<evidence type="ECO:0000256" key="10">
    <source>
        <dbReference type="ARBA" id="ARBA00022842"/>
    </source>
</evidence>
<evidence type="ECO:0000256" key="13">
    <source>
        <dbReference type="ARBA" id="ARBA00048329"/>
    </source>
</evidence>
<protein>
    <recommendedName>
        <fullName evidence="3">mitogen-activated protein kinase kinase kinase</fullName>
        <ecNumber evidence="3">2.7.11.25</ecNumber>
    </recommendedName>
</protein>
<dbReference type="InterPro" id="IPR011009">
    <property type="entry name" value="Kinase-like_dom_sf"/>
</dbReference>
<evidence type="ECO:0000256" key="15">
    <source>
        <dbReference type="SAM" id="Coils"/>
    </source>
</evidence>
<dbReference type="InterPro" id="IPR017441">
    <property type="entry name" value="Protein_kinase_ATP_BS"/>
</dbReference>
<dbReference type="InterPro" id="IPR008271">
    <property type="entry name" value="Ser/Thr_kinase_AS"/>
</dbReference>
<keyword evidence="5" id="KW-0808">Transferase</keyword>
<comment type="caution">
    <text evidence="18">The sequence shown here is derived from an EMBL/GenBank/DDBJ whole genome shotgun (WGS) entry which is preliminary data.</text>
</comment>
<dbReference type="InterPro" id="IPR013761">
    <property type="entry name" value="SAM/pointed_sf"/>
</dbReference>
<feature type="region of interest" description="Disordered" evidence="16">
    <location>
        <begin position="1118"/>
        <end position="1141"/>
    </location>
</feature>
<dbReference type="PROSITE" id="PS00108">
    <property type="entry name" value="PROTEIN_KINASE_ST"/>
    <property type="match status" value="1"/>
</dbReference>
<dbReference type="InterPro" id="IPR000719">
    <property type="entry name" value="Prot_kinase_dom"/>
</dbReference>
<dbReference type="GO" id="GO:0004709">
    <property type="term" value="F:MAP kinase kinase kinase activity"/>
    <property type="evidence" value="ECO:0007669"/>
    <property type="project" value="UniProtKB-EC"/>
</dbReference>
<keyword evidence="9 14" id="KW-0067">ATP-binding</keyword>
<evidence type="ECO:0000256" key="12">
    <source>
        <dbReference type="ARBA" id="ARBA00047559"/>
    </source>
</evidence>
<feature type="coiled-coil region" evidence="15">
    <location>
        <begin position="1149"/>
        <end position="1187"/>
    </location>
</feature>
<feature type="region of interest" description="Disordered" evidence="16">
    <location>
        <begin position="939"/>
        <end position="971"/>
    </location>
</feature>
<name>A0AAD9NPA5_RIDPI</name>
<keyword evidence="4" id="KW-0723">Serine/threonine-protein kinase</keyword>
<dbReference type="SUPFAM" id="SSF56112">
    <property type="entry name" value="Protein kinase-like (PK-like)"/>
    <property type="match status" value="1"/>
</dbReference>
<dbReference type="Pfam" id="PF19039">
    <property type="entry name" value="ASK_PH"/>
    <property type="match status" value="1"/>
</dbReference>
<dbReference type="SMART" id="SM00220">
    <property type="entry name" value="S_TKc"/>
    <property type="match status" value="1"/>
</dbReference>
<comment type="catalytic activity">
    <reaction evidence="13">
        <text>L-seryl-[protein] + ATP = O-phospho-L-seryl-[protein] + ADP + H(+)</text>
        <dbReference type="Rhea" id="RHEA:17989"/>
        <dbReference type="Rhea" id="RHEA-COMP:9863"/>
        <dbReference type="Rhea" id="RHEA-COMP:11604"/>
        <dbReference type="ChEBI" id="CHEBI:15378"/>
        <dbReference type="ChEBI" id="CHEBI:29999"/>
        <dbReference type="ChEBI" id="CHEBI:30616"/>
        <dbReference type="ChEBI" id="CHEBI:83421"/>
        <dbReference type="ChEBI" id="CHEBI:456216"/>
        <dbReference type="EC" id="2.7.11.25"/>
    </reaction>
</comment>
<keyword evidence="19" id="KW-1185">Reference proteome</keyword>
<dbReference type="Gene3D" id="3.30.200.20">
    <property type="entry name" value="Phosphorylase Kinase, domain 1"/>
    <property type="match status" value="1"/>
</dbReference>
<dbReference type="GO" id="GO:0005524">
    <property type="term" value="F:ATP binding"/>
    <property type="evidence" value="ECO:0007669"/>
    <property type="project" value="UniProtKB-UniRule"/>
</dbReference>
<dbReference type="PROSITE" id="PS50011">
    <property type="entry name" value="PROTEIN_KINASE_DOM"/>
    <property type="match status" value="1"/>
</dbReference>
<dbReference type="PROSITE" id="PS00107">
    <property type="entry name" value="PROTEIN_KINASE_ATP"/>
    <property type="match status" value="1"/>
</dbReference>
<dbReference type="InterPro" id="IPR046872">
    <property type="entry name" value="DRHyd-ASK"/>
</dbReference>
<evidence type="ECO:0000256" key="9">
    <source>
        <dbReference type="ARBA" id="ARBA00022840"/>
    </source>
</evidence>
<comment type="catalytic activity">
    <reaction evidence="12">
        <text>L-threonyl-[protein] + ATP = O-phospho-L-threonyl-[protein] + ADP + H(+)</text>
        <dbReference type="Rhea" id="RHEA:46608"/>
        <dbReference type="Rhea" id="RHEA-COMP:11060"/>
        <dbReference type="Rhea" id="RHEA-COMP:11605"/>
        <dbReference type="ChEBI" id="CHEBI:15378"/>
        <dbReference type="ChEBI" id="CHEBI:30013"/>
        <dbReference type="ChEBI" id="CHEBI:30616"/>
        <dbReference type="ChEBI" id="CHEBI:61977"/>
        <dbReference type="ChEBI" id="CHEBI:456216"/>
        <dbReference type="EC" id="2.7.11.25"/>
    </reaction>
</comment>
<sequence length="1307" mass="148171">MTDSIQMHVVCVIDLIRGKDSKNKDGGQESPVAARKLAYAEIEKACGSVNVEPTHIAFEKLDFGETDVLDKFYNADVAIVDMSVHVQQSALVYHIGVRESMGMPQTIITLHDTDPEFTLSVKLSCGNTDFVPYVLDTEGHCVITDVPGALMSSDGLVDKTMPLFNKLKRILKEVEMSNRTHVKEKFLSDLRKAREHNTGPALAKVQSHSLHRPRPCQGTVSLITQAPPLLRYRDYNAMVSLVEDVENVPNNKITNNVAIMYQYSFALNRRNKKGDRDKALAVIQKAIEASETHVPDMLCLCGRIYKDKFCESEYKDKDALEKAVEWYRRGFDVQPNEYAGINLATLLVISGKRFATSSTLQRIGLTLNNLIGKKGSLSSLKDYWDVATFFEISVLAEDYGKAVQAAECMFKLEPPIWYLKSTLGNIRLIDMFRKDESSTEYPREKELFNFWLEYFTEAACTKKTSDVRFPTLILEPCKVFMPSYVQVNEDEEEQSIRIWHTAPKENKQIHEWKFSASAIKSVSQYRRNIKAVFLYVHENSDDFHIFFPSESHKQRFYEMVVEMIESQENGFVDLEADLVQTSINCEYELDEKNNRIVLGKGTYGVVYAGRDLSTQIRIAIKEVPEKYMEEVQPLHEEIALHSRLSHKNIVKYLGSVSEEGYFKIYMEQVPGGSLSALLRSKWGPLLDNEGTIAFYTRQILKGIKYLHDNKIVHRDIKGDNVLVNTYSGILKITDFGTSKRLAGINPGAETFAGTLQYMAPEVIDKGFRGYGPPADIWSLGCTVIEMATGKPPFIELGSPQAAMFKVGYFKIHPEIPPTMSDIVKNFLHCCFEPDPDKRATANELLEHHFLLDSAKKKRKPLQQKASPDLNRSISVSVPVSKAETVISPLLIDRKTLTFATPPDLRLKMPPPERCCQKRHSHPCIEGINTVPEISLTCPNGSECASGRRESTSSPTPSPTPDLEGLSTPDTGSVKDGGFYVLRKDGERRNTLVKALVDDEDAICHRWLAFLHRDTNGPTLTLEHLQLLMVAFRDFIRDQQNKKAIQNVFDVLREKIDFTESVLSELKLAVYLFHESVSETLKKQHIEPHWMFALDNQLRDAIRSAIDLCPALLGGNVDGVPNAEQEEESTSGVSTYDSTRREHECGHYDNRELYGQLQNIEEENRKLLERLISSQQTYQKMLQRALEEKQLHTQHLRSLIGAMGDASPIADGEEGTMRPCEMGEMMDLTVEPQLVQWLHTLGAGQDTIDKFVREQYTYSDVMELVTREDLARLNLRGGILCRIWRVIEEYRGLRPCHNGQPPNCDDHH</sequence>
<keyword evidence="8" id="KW-0418">Kinase</keyword>
<keyword evidence="6" id="KW-0479">Metal-binding</keyword>
<evidence type="ECO:0000256" key="2">
    <source>
        <dbReference type="ARBA" id="ARBA00006529"/>
    </source>
</evidence>
<dbReference type="InterPro" id="IPR025136">
    <property type="entry name" value="MAP3K_TRAF-bd"/>
</dbReference>
<accession>A0AAD9NPA5</accession>
<evidence type="ECO:0000256" key="7">
    <source>
        <dbReference type="ARBA" id="ARBA00022741"/>
    </source>
</evidence>
<dbReference type="CDD" id="cd06624">
    <property type="entry name" value="STKc_ASK"/>
    <property type="match status" value="1"/>
</dbReference>
<dbReference type="Pfam" id="PF20309">
    <property type="entry name" value="DRHyd-ASK"/>
    <property type="match status" value="1"/>
</dbReference>
<proteinExistence type="inferred from homology"/>
<dbReference type="SUPFAM" id="SSF47769">
    <property type="entry name" value="SAM/Pointed domain"/>
    <property type="match status" value="1"/>
</dbReference>
<evidence type="ECO:0000256" key="4">
    <source>
        <dbReference type="ARBA" id="ARBA00022527"/>
    </source>
</evidence>
<evidence type="ECO:0000256" key="5">
    <source>
        <dbReference type="ARBA" id="ARBA00022679"/>
    </source>
</evidence>
<dbReference type="InterPro" id="IPR043969">
    <property type="entry name" value="MAP3K_PH"/>
</dbReference>
<dbReference type="Proteomes" id="UP001209878">
    <property type="component" value="Unassembled WGS sequence"/>
</dbReference>
<dbReference type="GO" id="GO:0046872">
    <property type="term" value="F:metal ion binding"/>
    <property type="evidence" value="ECO:0007669"/>
    <property type="project" value="UniProtKB-KW"/>
</dbReference>
<evidence type="ECO:0000256" key="11">
    <source>
        <dbReference type="ARBA" id="ARBA00023054"/>
    </source>
</evidence>
<gene>
    <name evidence="18" type="ORF">NP493_708g01005</name>
</gene>
<keyword evidence="7 14" id="KW-0547">Nucleotide-binding</keyword>
<feature type="binding site" evidence="14">
    <location>
        <position position="621"/>
    </location>
    <ligand>
        <name>ATP</name>
        <dbReference type="ChEBI" id="CHEBI:30616"/>
    </ligand>
</feature>
<evidence type="ECO:0000256" key="16">
    <source>
        <dbReference type="SAM" id="MobiDB-lite"/>
    </source>
</evidence>
<dbReference type="InterPro" id="IPR046873">
    <property type="entry name" value="HisK-N-like"/>
</dbReference>
<dbReference type="Pfam" id="PF20302">
    <property type="entry name" value="HisK-N-like"/>
    <property type="match status" value="1"/>
</dbReference>
<evidence type="ECO:0000256" key="1">
    <source>
        <dbReference type="ARBA" id="ARBA00001946"/>
    </source>
</evidence>
<keyword evidence="11 15" id="KW-0175">Coiled coil</keyword>
<organism evidence="18 19">
    <name type="scientific">Ridgeia piscesae</name>
    <name type="common">Tubeworm</name>
    <dbReference type="NCBI Taxonomy" id="27915"/>
    <lineage>
        <taxon>Eukaryota</taxon>
        <taxon>Metazoa</taxon>
        <taxon>Spiralia</taxon>
        <taxon>Lophotrochozoa</taxon>
        <taxon>Annelida</taxon>
        <taxon>Polychaeta</taxon>
        <taxon>Sedentaria</taxon>
        <taxon>Canalipalpata</taxon>
        <taxon>Sabellida</taxon>
        <taxon>Siboglinidae</taxon>
        <taxon>Ridgeia</taxon>
    </lineage>
</organism>
<dbReference type="EMBL" id="JAODUO010000708">
    <property type="protein sequence ID" value="KAK2175778.1"/>
    <property type="molecule type" value="Genomic_DNA"/>
</dbReference>
<reference evidence="18" key="1">
    <citation type="journal article" date="2023" name="Mol. Biol. Evol.">
        <title>Third-Generation Sequencing Reveals the Adaptive Role of the Epigenome in Three Deep-Sea Polychaetes.</title>
        <authorList>
            <person name="Perez M."/>
            <person name="Aroh O."/>
            <person name="Sun Y."/>
            <person name="Lan Y."/>
            <person name="Juniper S.K."/>
            <person name="Young C.R."/>
            <person name="Angers B."/>
            <person name="Qian P.Y."/>
        </authorList>
    </citation>
    <scope>NUCLEOTIDE SEQUENCE</scope>
    <source>
        <strain evidence="18">R07B-5</strain>
    </source>
</reference>
<dbReference type="PANTHER" id="PTHR11584">
    <property type="entry name" value="SERINE/THREONINE PROTEIN KINASE"/>
    <property type="match status" value="1"/>
</dbReference>
<evidence type="ECO:0000256" key="6">
    <source>
        <dbReference type="ARBA" id="ARBA00022723"/>
    </source>
</evidence>
<evidence type="ECO:0000256" key="8">
    <source>
        <dbReference type="ARBA" id="ARBA00022777"/>
    </source>
</evidence>
<comment type="cofactor">
    <cofactor evidence="1">
        <name>Mg(2+)</name>
        <dbReference type="ChEBI" id="CHEBI:18420"/>
    </cofactor>
</comment>
<keyword evidence="10" id="KW-0460">Magnesium</keyword>
<evidence type="ECO:0000259" key="17">
    <source>
        <dbReference type="PROSITE" id="PS50011"/>
    </source>
</evidence>
<evidence type="ECO:0000256" key="14">
    <source>
        <dbReference type="PROSITE-ProRule" id="PRU10141"/>
    </source>
</evidence>
<dbReference type="FunFam" id="1.10.510.10:FF:000054">
    <property type="entry name" value="Mitogen-activated protein kinase kinase kinase 5"/>
    <property type="match status" value="1"/>
</dbReference>
<dbReference type="FunFam" id="3.30.200.20:FF:000487">
    <property type="entry name" value="Serine/threonine protein kinase, putative"/>
    <property type="match status" value="1"/>
</dbReference>
<evidence type="ECO:0000313" key="18">
    <source>
        <dbReference type="EMBL" id="KAK2175778.1"/>
    </source>
</evidence>
<dbReference type="Pfam" id="PF00069">
    <property type="entry name" value="Pkinase"/>
    <property type="match status" value="1"/>
</dbReference>
<dbReference type="Gene3D" id="1.10.510.10">
    <property type="entry name" value="Transferase(Phosphotransferase) domain 1"/>
    <property type="match status" value="1"/>
</dbReference>
<evidence type="ECO:0000313" key="19">
    <source>
        <dbReference type="Proteomes" id="UP001209878"/>
    </source>
</evidence>
<evidence type="ECO:0000256" key="3">
    <source>
        <dbReference type="ARBA" id="ARBA00012406"/>
    </source>
</evidence>
<feature type="domain" description="Protein kinase" evidence="17">
    <location>
        <begin position="592"/>
        <end position="850"/>
    </location>
</feature>
<dbReference type="Pfam" id="PF13281">
    <property type="entry name" value="MAP3K_TRAF_bd"/>
    <property type="match status" value="1"/>
</dbReference>
<dbReference type="EC" id="2.7.11.25" evidence="3"/>
<dbReference type="PANTHER" id="PTHR11584:SF394">
    <property type="entry name" value="APOPTOTIC SIGNAL-REGULATING KINASE 1, ISOFORM C"/>
    <property type="match status" value="1"/>
</dbReference>
<comment type="similarity">
    <text evidence="2">Belongs to the protein kinase superfamily. STE Ser/Thr protein kinase family. MAP kinase kinase kinase subfamily.</text>
</comment>